<keyword evidence="1" id="KW-0472">Membrane</keyword>
<feature type="transmembrane region" description="Helical" evidence="1">
    <location>
        <begin position="147"/>
        <end position="167"/>
    </location>
</feature>
<dbReference type="InterPro" id="IPR002656">
    <property type="entry name" value="Acyl_transf_3_dom"/>
</dbReference>
<keyword evidence="3" id="KW-0808">Transferase</keyword>
<dbReference type="PANTHER" id="PTHR23028:SF53">
    <property type="entry name" value="ACYL_TRANSF_3 DOMAIN-CONTAINING PROTEIN"/>
    <property type="match status" value="1"/>
</dbReference>
<feature type="transmembrane region" description="Helical" evidence="1">
    <location>
        <begin position="215"/>
        <end position="232"/>
    </location>
</feature>
<evidence type="ECO:0000256" key="1">
    <source>
        <dbReference type="SAM" id="Phobius"/>
    </source>
</evidence>
<feature type="transmembrane region" description="Helical" evidence="1">
    <location>
        <begin position="86"/>
        <end position="106"/>
    </location>
</feature>
<dbReference type="Pfam" id="PF01757">
    <property type="entry name" value="Acyl_transf_3"/>
    <property type="match status" value="1"/>
</dbReference>
<feature type="transmembrane region" description="Helical" evidence="1">
    <location>
        <begin position="278"/>
        <end position="300"/>
    </location>
</feature>
<feature type="transmembrane region" description="Helical" evidence="1">
    <location>
        <begin position="7"/>
        <end position="27"/>
    </location>
</feature>
<evidence type="ECO:0000259" key="2">
    <source>
        <dbReference type="Pfam" id="PF01757"/>
    </source>
</evidence>
<dbReference type="KEGG" id="hsk:H4317_11265"/>
<feature type="transmembrane region" description="Helical" evidence="1">
    <location>
        <begin position="344"/>
        <end position="363"/>
    </location>
</feature>
<accession>A0A7G7W327</accession>
<evidence type="ECO:0000313" key="3">
    <source>
        <dbReference type="EMBL" id="QNH60770.1"/>
    </source>
</evidence>
<keyword evidence="1" id="KW-1133">Transmembrane helix</keyword>
<dbReference type="RefSeq" id="WP_185886701.1">
    <property type="nucleotide sequence ID" value="NZ_CP060202.1"/>
</dbReference>
<name>A0A7G7W327_9BACT</name>
<sequence>MAEKTAYYPALTGIRAVAALLVVVFHMSPAAVAGQPLFTTFLQQGHIGVSLFFVLSGFLITARYVESVRLERRWFRPYLQNRFARIYPVYLLLTCFTFAVMVWHPLHTRFEWPEGYTVAGKVRIVLLNLTLLRGYFSYLLNTGLPTAWSLTVEETFYILAPFLIVALRRTWRRLLLYPVAFVLIGALLVGVVDWLTDRYIYGLMGSLKFMLRFTFFGRSAEFIYGMALALWLRKQGGSPRPNSYYTVAGAAGILLFMAGHALLQHIGWLAIDPRDQSYGSILAGNLVLPVAVCALYWGLLYERTLLRTLLESRTFDVLGKSSYVLYLIHLGAVDTLFRRYVTDNNLLCLLFYVGLSILLYTLVEHPLHNRLRATKALVGQ</sequence>
<organism evidence="3 4">
    <name type="scientific">Hymenobacter sediminicola</name>
    <dbReference type="NCBI Taxonomy" id="2761579"/>
    <lineage>
        <taxon>Bacteria</taxon>
        <taxon>Pseudomonadati</taxon>
        <taxon>Bacteroidota</taxon>
        <taxon>Cytophagia</taxon>
        <taxon>Cytophagales</taxon>
        <taxon>Hymenobacteraceae</taxon>
        <taxon>Hymenobacter</taxon>
    </lineage>
</organism>
<feature type="transmembrane region" description="Helical" evidence="1">
    <location>
        <begin position="244"/>
        <end position="266"/>
    </location>
</feature>
<dbReference type="InterPro" id="IPR050879">
    <property type="entry name" value="Acyltransferase_3"/>
</dbReference>
<dbReference type="GO" id="GO:0016747">
    <property type="term" value="F:acyltransferase activity, transferring groups other than amino-acyl groups"/>
    <property type="evidence" value="ECO:0007669"/>
    <property type="project" value="InterPro"/>
</dbReference>
<protein>
    <submittedName>
        <fullName evidence="3">Acyltransferase</fullName>
    </submittedName>
</protein>
<dbReference type="EMBL" id="CP060202">
    <property type="protein sequence ID" value="QNH60770.1"/>
    <property type="molecule type" value="Genomic_DNA"/>
</dbReference>
<keyword evidence="4" id="KW-1185">Reference proteome</keyword>
<proteinExistence type="predicted"/>
<reference evidence="3 4" key="1">
    <citation type="submission" date="2020-08" db="EMBL/GenBank/DDBJ databases">
        <title>Hymenobacter sp. S2-20-2 genome sequencing.</title>
        <authorList>
            <person name="Jin L."/>
        </authorList>
    </citation>
    <scope>NUCLEOTIDE SEQUENCE [LARGE SCALE GENOMIC DNA]</scope>
    <source>
        <strain evidence="3 4">S2-20-2</strain>
    </source>
</reference>
<keyword evidence="1" id="KW-0812">Transmembrane</keyword>
<evidence type="ECO:0000313" key="4">
    <source>
        <dbReference type="Proteomes" id="UP000515489"/>
    </source>
</evidence>
<feature type="transmembrane region" description="Helical" evidence="1">
    <location>
        <begin position="47"/>
        <end position="65"/>
    </location>
</feature>
<feature type="transmembrane region" description="Helical" evidence="1">
    <location>
        <begin position="174"/>
        <end position="195"/>
    </location>
</feature>
<keyword evidence="3" id="KW-0012">Acyltransferase</keyword>
<feature type="domain" description="Acyltransferase 3" evidence="2">
    <location>
        <begin position="10"/>
        <end position="360"/>
    </location>
</feature>
<dbReference type="Proteomes" id="UP000515489">
    <property type="component" value="Chromosome"/>
</dbReference>
<dbReference type="AlphaFoldDB" id="A0A7G7W327"/>
<dbReference type="PANTHER" id="PTHR23028">
    <property type="entry name" value="ACETYLTRANSFERASE"/>
    <property type="match status" value="1"/>
</dbReference>
<dbReference type="GO" id="GO:0009103">
    <property type="term" value="P:lipopolysaccharide biosynthetic process"/>
    <property type="evidence" value="ECO:0007669"/>
    <property type="project" value="TreeGrafter"/>
</dbReference>
<dbReference type="GO" id="GO:0016020">
    <property type="term" value="C:membrane"/>
    <property type="evidence" value="ECO:0007669"/>
    <property type="project" value="TreeGrafter"/>
</dbReference>
<gene>
    <name evidence="3" type="ORF">H4317_11265</name>
</gene>